<dbReference type="SUPFAM" id="SSF52540">
    <property type="entry name" value="P-loop containing nucleoside triphosphate hydrolases"/>
    <property type="match status" value="1"/>
</dbReference>
<proteinExistence type="predicted"/>
<evidence type="ECO:0000256" key="1">
    <source>
        <dbReference type="SAM" id="MobiDB-lite"/>
    </source>
</evidence>
<dbReference type="Gene3D" id="3.40.50.300">
    <property type="entry name" value="P-loop containing nucleotide triphosphate hydrolases"/>
    <property type="match status" value="1"/>
</dbReference>
<dbReference type="InterPro" id="IPR027417">
    <property type="entry name" value="P-loop_NTPase"/>
</dbReference>
<accession>A0A1V3XTI8</accession>
<dbReference type="EMBL" id="MVBM01000001">
    <property type="protein sequence ID" value="OOK82525.1"/>
    <property type="molecule type" value="Genomic_DNA"/>
</dbReference>
<comment type="caution">
    <text evidence="2">The sequence shown here is derived from an EMBL/GenBank/DDBJ whole genome shotgun (WGS) entry which is preliminary data.</text>
</comment>
<reference evidence="2 3" key="1">
    <citation type="submission" date="2017-02" db="EMBL/GenBank/DDBJ databases">
        <title>Complete genome sequences of Mycobacterium kansasii strains isolated from rhesus macaques.</title>
        <authorList>
            <person name="Panda A."/>
            <person name="Nagaraj S."/>
            <person name="Zhao X."/>
            <person name="Tettelin H."/>
            <person name="Detolla L.J."/>
        </authorList>
    </citation>
    <scope>NUCLEOTIDE SEQUENCE [LARGE SCALE GENOMIC DNA]</scope>
    <source>
        <strain evidence="2 3">11-3813</strain>
    </source>
</reference>
<feature type="compositionally biased region" description="Polar residues" evidence="1">
    <location>
        <begin position="139"/>
        <end position="148"/>
    </location>
</feature>
<evidence type="ECO:0000313" key="3">
    <source>
        <dbReference type="Proteomes" id="UP000189229"/>
    </source>
</evidence>
<feature type="region of interest" description="Disordered" evidence="1">
    <location>
        <begin position="124"/>
        <end position="157"/>
    </location>
</feature>
<dbReference type="Proteomes" id="UP000189229">
    <property type="component" value="Unassembled WGS sequence"/>
</dbReference>
<dbReference type="Gene3D" id="2.30.30.940">
    <property type="match status" value="1"/>
</dbReference>
<organism evidence="2 3">
    <name type="scientific">Mycobacterium kansasii</name>
    <dbReference type="NCBI Taxonomy" id="1768"/>
    <lineage>
        <taxon>Bacteria</taxon>
        <taxon>Bacillati</taxon>
        <taxon>Actinomycetota</taxon>
        <taxon>Actinomycetes</taxon>
        <taxon>Mycobacteriales</taxon>
        <taxon>Mycobacteriaceae</taxon>
        <taxon>Mycobacterium</taxon>
    </lineage>
</organism>
<name>A0A1V3XTI8_MYCKA</name>
<gene>
    <name evidence="2" type="ORF">BZL30_1486</name>
</gene>
<protein>
    <submittedName>
        <fullName evidence="2">Putative relaxase domain protein</fullName>
    </submittedName>
</protein>
<evidence type="ECO:0000313" key="2">
    <source>
        <dbReference type="EMBL" id="OOK82525.1"/>
    </source>
</evidence>
<dbReference type="AlphaFoldDB" id="A0A1V3XTI8"/>
<sequence length="157" mass="16884">MSKTASQVRNGQRWIVEAVDTARQTILARRIGDDAVAILGGDYLREHVHHGYAVTLQSEQGDTGQTAYPIVSARTDRKSLYTGLTRGREMNRVFIYDKIAGEGDHEHAEPAPVYTRPAAVTATRLPNSCAPSPAATTGPKPSTKSPRQPTAAGFPTG</sequence>